<evidence type="ECO:0000313" key="3">
    <source>
        <dbReference type="EMBL" id="MCQ1059117.1"/>
    </source>
</evidence>
<dbReference type="PIRSF" id="PIRSF039033">
    <property type="entry name" value="START_dom"/>
    <property type="match status" value="1"/>
</dbReference>
<dbReference type="Proteomes" id="UP001524460">
    <property type="component" value="Unassembled WGS sequence"/>
</dbReference>
<dbReference type="RefSeq" id="WP_255043149.1">
    <property type="nucleotide sequence ID" value="NZ_JANEYT010000030.1"/>
</dbReference>
<name>A0ABT1N3J8_9GAMM</name>
<dbReference type="PANTHER" id="PTHR19308:SF14">
    <property type="entry name" value="START DOMAIN-CONTAINING PROTEIN"/>
    <property type="match status" value="1"/>
</dbReference>
<keyword evidence="4" id="KW-1185">Reference proteome</keyword>
<dbReference type="InterPro" id="IPR002913">
    <property type="entry name" value="START_lipid-bd_dom"/>
</dbReference>
<dbReference type="InterPro" id="IPR023393">
    <property type="entry name" value="START-like_dom_sf"/>
</dbReference>
<dbReference type="SUPFAM" id="SSF55961">
    <property type="entry name" value="Bet v1-like"/>
    <property type="match status" value="1"/>
</dbReference>
<organism evidence="3 4">
    <name type="scientific">Photobacterium pectinilyticum</name>
    <dbReference type="NCBI Taxonomy" id="2906793"/>
    <lineage>
        <taxon>Bacteria</taxon>
        <taxon>Pseudomonadati</taxon>
        <taxon>Pseudomonadota</taxon>
        <taxon>Gammaproteobacteria</taxon>
        <taxon>Vibrionales</taxon>
        <taxon>Vibrionaceae</taxon>
        <taxon>Photobacterium</taxon>
    </lineage>
</organism>
<dbReference type="InterPro" id="IPR051213">
    <property type="entry name" value="START_lipid_transfer"/>
</dbReference>
<feature type="chain" id="PRO_5045287530" evidence="1">
    <location>
        <begin position="24"/>
        <end position="219"/>
    </location>
</feature>
<dbReference type="CDD" id="cd08876">
    <property type="entry name" value="START_1"/>
    <property type="match status" value="1"/>
</dbReference>
<proteinExistence type="predicted"/>
<dbReference type="InterPro" id="IPR028347">
    <property type="entry name" value="START_dom_prot"/>
</dbReference>
<gene>
    <name evidence="3" type="ORF">NHN17_13750</name>
</gene>
<dbReference type="Pfam" id="PF01852">
    <property type="entry name" value="START"/>
    <property type="match status" value="1"/>
</dbReference>
<feature type="signal peptide" evidence="1">
    <location>
        <begin position="1"/>
        <end position="23"/>
    </location>
</feature>
<accession>A0ABT1N3J8</accession>
<protein>
    <submittedName>
        <fullName evidence="3">START domain-containing protein</fullName>
    </submittedName>
</protein>
<evidence type="ECO:0000313" key="4">
    <source>
        <dbReference type="Proteomes" id="UP001524460"/>
    </source>
</evidence>
<dbReference type="PROSITE" id="PS50848">
    <property type="entry name" value="START"/>
    <property type="match status" value="1"/>
</dbReference>
<reference evidence="3 4" key="1">
    <citation type="submission" date="2022-07" db="EMBL/GenBank/DDBJ databases">
        <title>Photobacterium pectinilyticum sp. nov., a marine bacterium isolated from surface seawater of Qingdao offshore.</title>
        <authorList>
            <person name="Wang X."/>
        </authorList>
    </citation>
    <scope>NUCLEOTIDE SEQUENCE [LARGE SCALE GENOMIC DNA]</scope>
    <source>
        <strain evidence="3 4">ZSDE20</strain>
    </source>
</reference>
<evidence type="ECO:0000259" key="2">
    <source>
        <dbReference type="PROSITE" id="PS50848"/>
    </source>
</evidence>
<evidence type="ECO:0000256" key="1">
    <source>
        <dbReference type="SAM" id="SignalP"/>
    </source>
</evidence>
<keyword evidence="1" id="KW-0732">Signal</keyword>
<comment type="caution">
    <text evidence="3">The sequence shown here is derived from an EMBL/GenBank/DDBJ whole genome shotgun (WGS) entry which is preliminary data.</text>
</comment>
<dbReference type="EMBL" id="JANEYT010000030">
    <property type="protein sequence ID" value="MCQ1059117.1"/>
    <property type="molecule type" value="Genomic_DNA"/>
</dbReference>
<dbReference type="SMART" id="SM00234">
    <property type="entry name" value="START"/>
    <property type="match status" value="1"/>
</dbReference>
<dbReference type="Gene3D" id="3.30.530.20">
    <property type="match status" value="1"/>
</dbReference>
<sequence>MKKILMSLVTLMCFQGVSSQAFAQEPWKNVRDRKDIQVYNRAIEGSDFKEFMAQTTINASLSTIIAVFNDTNAGIEWVENVDEMHTEKVISDSETITVTYSKAPWPVADRDAIVLNKTTQDPDTLVVTIQQEGTPDYLPLKDGVVRVKSLTSRWIFTPVSDSVTHVHYQVLTNPGGNLPAWLINMVSVSQPYNSLLGLKKMVKREKYHNQHHPHIVDFQ</sequence>
<feature type="domain" description="START" evidence="2">
    <location>
        <begin position="27"/>
        <end position="207"/>
    </location>
</feature>
<dbReference type="PANTHER" id="PTHR19308">
    <property type="entry name" value="PHOSPHATIDYLCHOLINE TRANSFER PROTEIN"/>
    <property type="match status" value="1"/>
</dbReference>